<feature type="domain" description="Glycosyl hydrolase family 13 catalytic" evidence="1">
    <location>
        <begin position="38"/>
        <end position="524"/>
    </location>
</feature>
<dbReference type="EMBL" id="CM001488">
    <property type="protein sequence ID" value="EIM64000.1"/>
    <property type="molecule type" value="Genomic_DNA"/>
</dbReference>
<dbReference type="CDD" id="cd11352">
    <property type="entry name" value="AmyAc_5"/>
    <property type="match status" value="1"/>
</dbReference>
<dbReference type="PANTHER" id="PTHR10357:SF209">
    <property type="entry name" value="PERIPLASMIC ALPHA-AMYLASE"/>
    <property type="match status" value="1"/>
</dbReference>
<dbReference type="GO" id="GO:0016798">
    <property type="term" value="F:hydrolase activity, acting on glycosyl bonds"/>
    <property type="evidence" value="ECO:0007669"/>
    <property type="project" value="UniProtKB-KW"/>
</dbReference>
<evidence type="ECO:0000313" key="2">
    <source>
        <dbReference type="EMBL" id="EIM64000.1"/>
    </source>
</evidence>
<dbReference type="SUPFAM" id="SSF51445">
    <property type="entry name" value="(Trans)glycosidases"/>
    <property type="match status" value="1"/>
</dbReference>
<dbReference type="GO" id="GO:0005975">
    <property type="term" value="P:carbohydrate metabolic process"/>
    <property type="evidence" value="ECO:0007669"/>
    <property type="project" value="InterPro"/>
</dbReference>
<dbReference type="STRING" id="879212.DespoDRAFT_02111"/>
<name>I5B3D7_9BACT</name>
<dbReference type="Gene3D" id="3.20.20.80">
    <property type="entry name" value="Glycosidases"/>
    <property type="match status" value="2"/>
</dbReference>
<dbReference type="InterPro" id="IPR006047">
    <property type="entry name" value="GH13_cat_dom"/>
</dbReference>
<dbReference type="HOGENOM" id="CLU_031181_0_0_7"/>
<dbReference type="Pfam" id="PF00128">
    <property type="entry name" value="Alpha-amylase"/>
    <property type="match status" value="2"/>
</dbReference>
<proteinExistence type="predicted"/>
<protein>
    <submittedName>
        <fullName evidence="2">Glycosidase</fullName>
    </submittedName>
</protein>
<organism evidence="2 3">
    <name type="scientific">Desulfobacter postgatei 2ac9</name>
    <dbReference type="NCBI Taxonomy" id="879212"/>
    <lineage>
        <taxon>Bacteria</taxon>
        <taxon>Pseudomonadati</taxon>
        <taxon>Thermodesulfobacteriota</taxon>
        <taxon>Desulfobacteria</taxon>
        <taxon>Desulfobacterales</taxon>
        <taxon>Desulfobacteraceae</taxon>
        <taxon>Desulfobacter</taxon>
    </lineage>
</organism>
<dbReference type="OrthoDB" id="9760647at2"/>
<keyword evidence="3" id="KW-1185">Reference proteome</keyword>
<reference evidence="2 3" key="2">
    <citation type="submission" date="2012-02" db="EMBL/GenBank/DDBJ databases">
        <title>Improved High-Quality Draft sequence of Desulfobacter postgatei 2ac9.</title>
        <authorList>
            <consortium name="US DOE Joint Genome Institute"/>
            <person name="Lucas S."/>
            <person name="Han J."/>
            <person name="Lapidus A."/>
            <person name="Cheng J.-F."/>
            <person name="Goodwin L."/>
            <person name="Pitluck S."/>
            <person name="Peters L."/>
            <person name="Ovchinnikova G."/>
            <person name="Held B."/>
            <person name="Detter J.C."/>
            <person name="Han C."/>
            <person name="Tapia R."/>
            <person name="Land M."/>
            <person name="Hauser L."/>
            <person name="Kyrpides N."/>
            <person name="Ivanova N."/>
            <person name="Pagani I."/>
            <person name="Orellana R."/>
            <person name="Lovley D."/>
            <person name="Woyke T."/>
        </authorList>
    </citation>
    <scope>NUCLEOTIDE SEQUENCE [LARGE SCALE GENOMIC DNA]</scope>
    <source>
        <strain evidence="2 3">2ac9</strain>
    </source>
</reference>
<dbReference type="eggNOG" id="COG0366">
    <property type="taxonomic scope" value="Bacteria"/>
</dbReference>
<reference evidence="2 3" key="1">
    <citation type="submission" date="2011-09" db="EMBL/GenBank/DDBJ databases">
        <authorList>
            <consortium name="US DOE Joint Genome Institute (JGI-PGF)"/>
            <person name="Lucas S."/>
            <person name="Han J."/>
            <person name="Lapidus A."/>
            <person name="Cheng J.-F."/>
            <person name="Goodwin L."/>
            <person name="Pitluck S."/>
            <person name="Peters L."/>
            <person name="Land M.L."/>
            <person name="Hauser L."/>
            <person name="Orellana R."/>
            <person name="Lovley D."/>
            <person name="Woyke T.J."/>
        </authorList>
    </citation>
    <scope>NUCLEOTIDE SEQUENCE [LARGE SCALE GENOMIC DNA]</scope>
    <source>
        <strain evidence="2 3">2ac9</strain>
    </source>
</reference>
<dbReference type="Proteomes" id="UP000005778">
    <property type="component" value="Chromosome"/>
</dbReference>
<dbReference type="PANTHER" id="PTHR10357">
    <property type="entry name" value="ALPHA-AMYLASE FAMILY MEMBER"/>
    <property type="match status" value="1"/>
</dbReference>
<keyword evidence="2" id="KW-0326">Glycosidase</keyword>
<keyword evidence="2" id="KW-0378">Hydrolase</keyword>
<accession>I5B3D7</accession>
<dbReference type="AlphaFoldDB" id="I5B3D7"/>
<dbReference type="RefSeq" id="WP_004073385.1">
    <property type="nucleotide sequence ID" value="NZ_CM001488.1"/>
</dbReference>
<evidence type="ECO:0000259" key="1">
    <source>
        <dbReference type="SMART" id="SM00642"/>
    </source>
</evidence>
<evidence type="ECO:0000313" key="3">
    <source>
        <dbReference type="Proteomes" id="UP000005778"/>
    </source>
</evidence>
<dbReference type="SMART" id="SM00642">
    <property type="entry name" value="Aamy"/>
    <property type="match status" value="1"/>
</dbReference>
<gene>
    <name evidence="2" type="ORF">DespoDRAFT_02111</name>
</gene>
<dbReference type="InterPro" id="IPR017853">
    <property type="entry name" value="GH"/>
</dbReference>
<sequence length="641" mass="73285">MINTHIEKSLGEINWNTLKQGRTYYPSPIAWEDEVLYFLFVDRFSNGKEFGGFNDIDGNPVQKSALRTTPLFNLQNDAWKADRETWFNAGKTWCGGHIKGIEDKLGYLKRMGITALWLNPIFEQLPQSGSYHGYGTFNFLNIDPRYGSREDLKELVEAAHDKGIRIILDIILNHAGDIFAYKGGDRYYYYQGQVWPVEGYRKDGGGYLDMASSHESEWPTSAVWPIEFQDQKIWTRKGEIRSWDAFPEYIEGDFCELKEIEHGSAIKDPAMAWDLKKRIDSFQGAPGFNYLCDIYKFWIGYADIDGYRIDTVKHMEPGAVRIFANVIHEYAQSLGKENFYLIGEVTGGRSNAFNIINYTGLDAALGINDIPDKLENLAKGKRSPGNPETLDQEGYFDLFRNSLQDDKNTHQWYAKHVVTMFDDHDQVGVDHKYRFCGDSMESYQLLRPALGLNLTSIGIPCLYYGTEQGFNGADQRKDDKNFSDVFLRECMFGGNFGSLQSTGKHFFNETHEIFAFIQRVCAIRGKKENIALRRGRQFLRQVSHTGVDFFYPQPINNELKWVVAWSRIFSEQEFVCGINTDPNKDISVWITIDSAIHEGNTALTCLYSTDAGQIGRQMPIHAKNGLAVHIKVPRAGFFILK</sequence>